<evidence type="ECO:0000313" key="1">
    <source>
        <dbReference type="EMBL" id="KAA1132488.1"/>
    </source>
</evidence>
<dbReference type="AlphaFoldDB" id="A0A5B0S413"/>
<comment type="caution">
    <text evidence="1">The sequence shown here is derived from an EMBL/GenBank/DDBJ whole genome shotgun (WGS) entry which is preliminary data.</text>
</comment>
<evidence type="ECO:0000313" key="2">
    <source>
        <dbReference type="Proteomes" id="UP000325313"/>
    </source>
</evidence>
<sequence>MYAAVTGSEPEDTALAFETIDISSGNPENSDDDEVIVPTRTIELSIFNPNQFQEVEFEDEGNWDDSIFEAVNLVQGTALEMDVSLLNEAVNGNTLSHWYPYQNQEALIGTLMQGYMRCSISRSMYSQMRLILSITGLELPHWNTIRNTSESIRILLNFHVMENESIWNQKCFSLSIPQILEQ</sequence>
<dbReference type="Proteomes" id="UP000325313">
    <property type="component" value="Unassembled WGS sequence"/>
</dbReference>
<dbReference type="EMBL" id="VDEP01000079">
    <property type="protein sequence ID" value="KAA1132488.1"/>
    <property type="molecule type" value="Genomic_DNA"/>
</dbReference>
<name>A0A5B0S413_PUCGR</name>
<protein>
    <submittedName>
        <fullName evidence="1">Uncharacterized protein</fullName>
    </submittedName>
</protein>
<organism evidence="1 2">
    <name type="scientific">Puccinia graminis f. sp. tritici</name>
    <dbReference type="NCBI Taxonomy" id="56615"/>
    <lineage>
        <taxon>Eukaryota</taxon>
        <taxon>Fungi</taxon>
        <taxon>Dikarya</taxon>
        <taxon>Basidiomycota</taxon>
        <taxon>Pucciniomycotina</taxon>
        <taxon>Pucciniomycetes</taxon>
        <taxon>Pucciniales</taxon>
        <taxon>Pucciniaceae</taxon>
        <taxon>Puccinia</taxon>
    </lineage>
</organism>
<reference evidence="1 2" key="1">
    <citation type="submission" date="2019-05" db="EMBL/GenBank/DDBJ databases">
        <title>Emergence of the Ug99 lineage of the wheat stem rust pathogen through somatic hybridization.</title>
        <authorList>
            <person name="Li F."/>
            <person name="Upadhyaya N.M."/>
            <person name="Sperschneider J."/>
            <person name="Matny O."/>
            <person name="Nguyen-Phuc H."/>
            <person name="Mago R."/>
            <person name="Raley C."/>
            <person name="Miller M.E."/>
            <person name="Silverstein K.A.T."/>
            <person name="Henningsen E."/>
            <person name="Hirsch C.D."/>
            <person name="Visser B."/>
            <person name="Pretorius Z.A."/>
            <person name="Steffenson B.J."/>
            <person name="Schwessinger B."/>
            <person name="Dodds P.N."/>
            <person name="Figueroa M."/>
        </authorList>
    </citation>
    <scope>NUCLEOTIDE SEQUENCE [LARGE SCALE GENOMIC DNA]</scope>
    <source>
        <strain evidence="1 2">Ug99</strain>
    </source>
</reference>
<dbReference type="PANTHER" id="PTHR31912:SF34">
    <property type="entry name" value="NOTOCHORD-RELATED PROTEIN"/>
    <property type="match status" value="1"/>
</dbReference>
<dbReference type="PANTHER" id="PTHR31912">
    <property type="entry name" value="IP13529P"/>
    <property type="match status" value="1"/>
</dbReference>
<accession>A0A5B0S413</accession>
<gene>
    <name evidence="1" type="ORF">PGTUg99_003258</name>
</gene>
<proteinExistence type="predicted"/>